<keyword evidence="5" id="KW-0819">tRNA processing</keyword>
<sequence>MDKTFHDIGIEGLGKVMKEILEMGKPYPVWTFTGDLGAGKTTLIQALGKAIGIQDEISSPTYNYVNEYSGGLYHFDCYRLDSVEQALNLGLEEYIDSGQRCWVEWPEVISSLLPTPSLHIHVGHESADTRTYHLSIH</sequence>
<dbReference type="PANTHER" id="PTHR33540:SF2">
    <property type="entry name" value="TRNA THREONYLCARBAMOYLADENOSINE BIOSYNTHESIS PROTEIN TSAE"/>
    <property type="match status" value="1"/>
</dbReference>
<dbReference type="HOGENOM" id="CLU_087829_5_0_10"/>
<evidence type="ECO:0000256" key="7">
    <source>
        <dbReference type="ARBA" id="ARBA00022741"/>
    </source>
</evidence>
<dbReference type="NCBIfam" id="TIGR00150">
    <property type="entry name" value="T6A_YjeE"/>
    <property type="match status" value="1"/>
</dbReference>
<reference evidence="11 12" key="2">
    <citation type="journal article" date="2011" name="Stand. Genomic Sci.">
        <title>Complete genome sequence of Leadbetterella byssophila type strain (4M15).</title>
        <authorList>
            <person name="Abt B."/>
            <person name="Teshima H."/>
            <person name="Lucas S."/>
            <person name="Lapidus A."/>
            <person name="Del Rio T.G."/>
            <person name="Nolan M."/>
            <person name="Tice H."/>
            <person name="Cheng J.F."/>
            <person name="Pitluck S."/>
            <person name="Liolios K."/>
            <person name="Pagani I."/>
            <person name="Ivanova N."/>
            <person name="Mavromatis K."/>
            <person name="Pati A."/>
            <person name="Tapia R."/>
            <person name="Han C."/>
            <person name="Goodwin L."/>
            <person name="Chen A."/>
            <person name="Palaniappan K."/>
            <person name="Land M."/>
            <person name="Hauser L."/>
            <person name="Chang Y.J."/>
            <person name="Jeffries C.D."/>
            <person name="Rohde M."/>
            <person name="Goker M."/>
            <person name="Tindall B.J."/>
            <person name="Detter J.C."/>
            <person name="Woyke T."/>
            <person name="Bristow J."/>
            <person name="Eisen J.A."/>
            <person name="Markowitz V."/>
            <person name="Hugenholtz P."/>
            <person name="Klenk H.P."/>
            <person name="Kyrpides N.C."/>
        </authorList>
    </citation>
    <scope>NUCLEOTIDE SEQUENCE [LARGE SCALE GENOMIC DNA]</scope>
    <source>
        <strain evidence="12">DSM 17132 / JCM 16389 / KACC 11308 / NBRC 106382 / 4M15</strain>
    </source>
</reference>
<keyword evidence="8" id="KW-0067">ATP-binding</keyword>
<dbReference type="SUPFAM" id="SSF52540">
    <property type="entry name" value="P-loop containing nucleoside triphosphate hydrolases"/>
    <property type="match status" value="1"/>
</dbReference>
<dbReference type="PANTHER" id="PTHR33540">
    <property type="entry name" value="TRNA THREONYLCARBAMOYLADENOSINE BIOSYNTHESIS PROTEIN TSAE"/>
    <property type="match status" value="1"/>
</dbReference>
<evidence type="ECO:0000256" key="5">
    <source>
        <dbReference type="ARBA" id="ARBA00022694"/>
    </source>
</evidence>
<evidence type="ECO:0000256" key="9">
    <source>
        <dbReference type="ARBA" id="ARBA00022842"/>
    </source>
</evidence>
<keyword evidence="7" id="KW-0547">Nucleotide-binding</keyword>
<dbReference type="Pfam" id="PF02367">
    <property type="entry name" value="TsaE"/>
    <property type="match status" value="1"/>
</dbReference>
<accession>E4RZF2</accession>
<proteinExistence type="inferred from homology"/>
<gene>
    <name evidence="11" type="ordered locus">Lbys_1669</name>
</gene>
<dbReference type="InterPro" id="IPR027417">
    <property type="entry name" value="P-loop_NTPase"/>
</dbReference>
<dbReference type="Proteomes" id="UP000007435">
    <property type="component" value="Chromosome"/>
</dbReference>
<keyword evidence="9" id="KW-0460">Magnesium</keyword>
<dbReference type="GO" id="GO:0046872">
    <property type="term" value="F:metal ion binding"/>
    <property type="evidence" value="ECO:0007669"/>
    <property type="project" value="UniProtKB-KW"/>
</dbReference>
<evidence type="ECO:0000256" key="4">
    <source>
        <dbReference type="ARBA" id="ARBA00022490"/>
    </source>
</evidence>
<evidence type="ECO:0000313" key="12">
    <source>
        <dbReference type="Proteomes" id="UP000007435"/>
    </source>
</evidence>
<protein>
    <recommendedName>
        <fullName evidence="3">tRNA threonylcarbamoyladenosine biosynthesis protein TsaE</fullName>
    </recommendedName>
    <alternativeName>
        <fullName evidence="10">t(6)A37 threonylcarbamoyladenosine biosynthesis protein TsaE</fullName>
    </alternativeName>
</protein>
<dbReference type="EMBL" id="CP002305">
    <property type="protein sequence ID" value="ADQ17376.1"/>
    <property type="molecule type" value="Genomic_DNA"/>
</dbReference>
<reference key="1">
    <citation type="submission" date="2010-11" db="EMBL/GenBank/DDBJ databases">
        <title>The complete genome of Leadbetterella byssophila DSM 17132.</title>
        <authorList>
            <consortium name="US DOE Joint Genome Institute (JGI-PGF)"/>
            <person name="Lucas S."/>
            <person name="Copeland A."/>
            <person name="Lapidus A."/>
            <person name="Glavina del Rio T."/>
            <person name="Dalin E."/>
            <person name="Tice H."/>
            <person name="Bruce D."/>
            <person name="Goodwin L."/>
            <person name="Pitluck S."/>
            <person name="Kyrpides N."/>
            <person name="Mavromatis K."/>
            <person name="Ivanova N."/>
            <person name="Teshima H."/>
            <person name="Brettin T."/>
            <person name="Detter J.C."/>
            <person name="Han C."/>
            <person name="Tapia R."/>
            <person name="Land M."/>
            <person name="Hauser L."/>
            <person name="Markowitz V."/>
            <person name="Cheng J.-F."/>
            <person name="Hugenholtz P."/>
            <person name="Woyke T."/>
            <person name="Wu D."/>
            <person name="Tindall B."/>
            <person name="Pomrenke H.G."/>
            <person name="Brambilla E."/>
            <person name="Klenk H.-P."/>
            <person name="Eisen J.A."/>
        </authorList>
    </citation>
    <scope>NUCLEOTIDE SEQUENCE [LARGE SCALE GENOMIC DNA]</scope>
    <source>
        <strain>DSM 17132</strain>
    </source>
</reference>
<dbReference type="STRING" id="649349.Lbys_1669"/>
<dbReference type="GO" id="GO:0005524">
    <property type="term" value="F:ATP binding"/>
    <property type="evidence" value="ECO:0007669"/>
    <property type="project" value="UniProtKB-KW"/>
</dbReference>
<evidence type="ECO:0000256" key="3">
    <source>
        <dbReference type="ARBA" id="ARBA00019010"/>
    </source>
</evidence>
<organism evidence="11 12">
    <name type="scientific">Leadbetterella byssophila (strain DSM 17132 / JCM 16389 / KACC 11308 / NBRC 106382 / 4M15)</name>
    <dbReference type="NCBI Taxonomy" id="649349"/>
    <lineage>
        <taxon>Bacteria</taxon>
        <taxon>Pseudomonadati</taxon>
        <taxon>Bacteroidota</taxon>
        <taxon>Cytophagia</taxon>
        <taxon>Cytophagales</taxon>
        <taxon>Leadbetterellaceae</taxon>
        <taxon>Leadbetterella</taxon>
    </lineage>
</organism>
<dbReference type="AlphaFoldDB" id="E4RZF2"/>
<dbReference type="eggNOG" id="COG0802">
    <property type="taxonomic scope" value="Bacteria"/>
</dbReference>
<evidence type="ECO:0000256" key="10">
    <source>
        <dbReference type="ARBA" id="ARBA00032441"/>
    </source>
</evidence>
<name>E4RZF2_LEAB4</name>
<dbReference type="InterPro" id="IPR003442">
    <property type="entry name" value="T6A_TsaE"/>
</dbReference>
<dbReference type="RefSeq" id="WP_013408425.1">
    <property type="nucleotide sequence ID" value="NC_014655.1"/>
</dbReference>
<evidence type="ECO:0000256" key="6">
    <source>
        <dbReference type="ARBA" id="ARBA00022723"/>
    </source>
</evidence>
<keyword evidence="12" id="KW-1185">Reference proteome</keyword>
<dbReference type="Gene3D" id="3.40.50.300">
    <property type="entry name" value="P-loop containing nucleotide triphosphate hydrolases"/>
    <property type="match status" value="1"/>
</dbReference>
<evidence type="ECO:0000256" key="8">
    <source>
        <dbReference type="ARBA" id="ARBA00022840"/>
    </source>
</evidence>
<comment type="similarity">
    <text evidence="2">Belongs to the TsaE family.</text>
</comment>
<dbReference type="GO" id="GO:0005737">
    <property type="term" value="C:cytoplasm"/>
    <property type="evidence" value="ECO:0007669"/>
    <property type="project" value="UniProtKB-SubCell"/>
</dbReference>
<evidence type="ECO:0000256" key="2">
    <source>
        <dbReference type="ARBA" id="ARBA00007599"/>
    </source>
</evidence>
<dbReference type="KEGG" id="lby:Lbys_1669"/>
<comment type="subcellular location">
    <subcellularLocation>
        <location evidence="1">Cytoplasm</location>
    </subcellularLocation>
</comment>
<evidence type="ECO:0000256" key="1">
    <source>
        <dbReference type="ARBA" id="ARBA00004496"/>
    </source>
</evidence>
<evidence type="ECO:0000313" key="11">
    <source>
        <dbReference type="EMBL" id="ADQ17376.1"/>
    </source>
</evidence>
<keyword evidence="4" id="KW-0963">Cytoplasm</keyword>
<dbReference type="GO" id="GO:0002949">
    <property type="term" value="P:tRNA threonylcarbamoyladenosine modification"/>
    <property type="evidence" value="ECO:0007669"/>
    <property type="project" value="InterPro"/>
</dbReference>
<keyword evidence="6" id="KW-0479">Metal-binding</keyword>